<dbReference type="Proteomes" id="UP000005426">
    <property type="component" value="Unassembled WGS sequence"/>
</dbReference>
<dbReference type="HOGENOM" id="CLU_2264119_0_0_1"/>
<comment type="caution">
    <text evidence="1">The sequence shown here is derived from an EMBL/GenBank/DDBJ whole genome shotgun (WGS) entry which is preliminary data.</text>
</comment>
<gene>
    <name evidence="1" type="ORF">TRIATDRAFT_299234</name>
</gene>
<dbReference type="EMBL" id="ABDG02000022">
    <property type="protein sequence ID" value="EHK46712.1"/>
    <property type="molecule type" value="Genomic_DNA"/>
</dbReference>
<organism evidence="1 2">
    <name type="scientific">Hypocrea atroviridis (strain ATCC 20476 / IMI 206040)</name>
    <name type="common">Trichoderma atroviride</name>
    <dbReference type="NCBI Taxonomy" id="452589"/>
    <lineage>
        <taxon>Eukaryota</taxon>
        <taxon>Fungi</taxon>
        <taxon>Dikarya</taxon>
        <taxon>Ascomycota</taxon>
        <taxon>Pezizomycotina</taxon>
        <taxon>Sordariomycetes</taxon>
        <taxon>Hypocreomycetidae</taxon>
        <taxon>Hypocreales</taxon>
        <taxon>Hypocreaceae</taxon>
        <taxon>Trichoderma</taxon>
    </lineage>
</organism>
<evidence type="ECO:0000313" key="1">
    <source>
        <dbReference type="EMBL" id="EHK46712.1"/>
    </source>
</evidence>
<name>G9NRT0_HYPAI</name>
<proteinExistence type="predicted"/>
<dbReference type="OrthoDB" id="10555760at2759"/>
<sequence length="103" mass="11843">MCLFFQKLTQYKHPRHHHICYVQNRQSPPINRPVYSRQVSSLPTMVLSSSPNYLKLPTNPFGLLHRSSLFTPTRLCHACESLTFFFSPTTSCPSEIPTPSEPH</sequence>
<evidence type="ECO:0000313" key="2">
    <source>
        <dbReference type="Proteomes" id="UP000005426"/>
    </source>
</evidence>
<keyword evidence="2" id="KW-1185">Reference proteome</keyword>
<protein>
    <submittedName>
        <fullName evidence="1">Uncharacterized protein</fullName>
    </submittedName>
</protein>
<dbReference type="AlphaFoldDB" id="G9NRT0"/>
<accession>G9NRT0</accession>
<reference evidence="1 2" key="1">
    <citation type="journal article" date="2011" name="Genome Biol.">
        <title>Comparative genome sequence analysis underscores mycoparasitism as the ancestral life style of Trichoderma.</title>
        <authorList>
            <person name="Kubicek C.P."/>
            <person name="Herrera-Estrella A."/>
            <person name="Seidl-Seiboth V."/>
            <person name="Martinez D.A."/>
            <person name="Druzhinina I.S."/>
            <person name="Thon M."/>
            <person name="Zeilinger S."/>
            <person name="Casas-Flores S."/>
            <person name="Horwitz B.A."/>
            <person name="Mukherjee P.K."/>
            <person name="Mukherjee M."/>
            <person name="Kredics L."/>
            <person name="Alcaraz L.D."/>
            <person name="Aerts A."/>
            <person name="Antal Z."/>
            <person name="Atanasova L."/>
            <person name="Cervantes-Badillo M.G."/>
            <person name="Challacombe J."/>
            <person name="Chertkov O."/>
            <person name="McCluskey K."/>
            <person name="Coulpier F."/>
            <person name="Deshpande N."/>
            <person name="von Doehren H."/>
            <person name="Ebbole D.J."/>
            <person name="Esquivel-Naranjo E.U."/>
            <person name="Fekete E."/>
            <person name="Flipphi M."/>
            <person name="Glaser F."/>
            <person name="Gomez-Rodriguez E.Y."/>
            <person name="Gruber S."/>
            <person name="Han C."/>
            <person name="Henrissat B."/>
            <person name="Hermosa R."/>
            <person name="Hernandez-Onate M."/>
            <person name="Karaffa L."/>
            <person name="Kosti I."/>
            <person name="Le Crom S."/>
            <person name="Lindquist E."/>
            <person name="Lucas S."/>
            <person name="Luebeck M."/>
            <person name="Luebeck P.S."/>
            <person name="Margeot A."/>
            <person name="Metz B."/>
            <person name="Misra M."/>
            <person name="Nevalainen H."/>
            <person name="Omann M."/>
            <person name="Packer N."/>
            <person name="Perrone G."/>
            <person name="Uresti-Rivera E.E."/>
            <person name="Salamov A."/>
            <person name="Schmoll M."/>
            <person name="Seiboth B."/>
            <person name="Shapiro H."/>
            <person name="Sukno S."/>
            <person name="Tamayo-Ramos J.A."/>
            <person name="Tisch D."/>
            <person name="Wiest A."/>
            <person name="Wilkinson H.H."/>
            <person name="Zhang M."/>
            <person name="Coutinho P.M."/>
            <person name="Kenerley C.M."/>
            <person name="Monte E."/>
            <person name="Baker S.E."/>
            <person name="Grigoriev I.V."/>
        </authorList>
    </citation>
    <scope>NUCLEOTIDE SEQUENCE [LARGE SCALE GENOMIC DNA]</scope>
    <source>
        <strain evidence="2">ATCC 20476 / IMI 206040</strain>
    </source>
</reference>